<dbReference type="EMBL" id="QPFP01000187">
    <property type="protein sequence ID" value="TEB19517.1"/>
    <property type="molecule type" value="Genomic_DNA"/>
</dbReference>
<comment type="caution">
    <text evidence="1">The sequence shown here is derived from an EMBL/GenBank/DDBJ whole genome shotgun (WGS) entry which is preliminary data.</text>
</comment>
<reference evidence="1 2" key="1">
    <citation type="journal article" date="2019" name="Nat. Ecol. Evol.">
        <title>Megaphylogeny resolves global patterns of mushroom evolution.</title>
        <authorList>
            <person name="Varga T."/>
            <person name="Krizsan K."/>
            <person name="Foldi C."/>
            <person name="Dima B."/>
            <person name="Sanchez-Garcia M."/>
            <person name="Sanchez-Ramirez S."/>
            <person name="Szollosi G.J."/>
            <person name="Szarkandi J.G."/>
            <person name="Papp V."/>
            <person name="Albert L."/>
            <person name="Andreopoulos W."/>
            <person name="Angelini C."/>
            <person name="Antonin V."/>
            <person name="Barry K.W."/>
            <person name="Bougher N.L."/>
            <person name="Buchanan P."/>
            <person name="Buyck B."/>
            <person name="Bense V."/>
            <person name="Catcheside P."/>
            <person name="Chovatia M."/>
            <person name="Cooper J."/>
            <person name="Damon W."/>
            <person name="Desjardin D."/>
            <person name="Finy P."/>
            <person name="Geml J."/>
            <person name="Haridas S."/>
            <person name="Hughes K."/>
            <person name="Justo A."/>
            <person name="Karasinski D."/>
            <person name="Kautmanova I."/>
            <person name="Kiss B."/>
            <person name="Kocsube S."/>
            <person name="Kotiranta H."/>
            <person name="LaButti K.M."/>
            <person name="Lechner B.E."/>
            <person name="Liimatainen K."/>
            <person name="Lipzen A."/>
            <person name="Lukacs Z."/>
            <person name="Mihaltcheva S."/>
            <person name="Morgado L.N."/>
            <person name="Niskanen T."/>
            <person name="Noordeloos M.E."/>
            <person name="Ohm R.A."/>
            <person name="Ortiz-Santana B."/>
            <person name="Ovrebo C."/>
            <person name="Racz N."/>
            <person name="Riley R."/>
            <person name="Savchenko A."/>
            <person name="Shiryaev A."/>
            <person name="Soop K."/>
            <person name="Spirin V."/>
            <person name="Szebenyi C."/>
            <person name="Tomsovsky M."/>
            <person name="Tulloss R.E."/>
            <person name="Uehling J."/>
            <person name="Grigoriev I.V."/>
            <person name="Vagvolgyi C."/>
            <person name="Papp T."/>
            <person name="Martin F.M."/>
            <person name="Miettinen O."/>
            <person name="Hibbett D.S."/>
            <person name="Nagy L.G."/>
        </authorList>
    </citation>
    <scope>NUCLEOTIDE SEQUENCE [LARGE SCALE GENOMIC DNA]</scope>
    <source>
        <strain evidence="1 2">FP101781</strain>
    </source>
</reference>
<protein>
    <recommendedName>
        <fullName evidence="3">Reverse transcriptase domain-containing protein</fullName>
    </recommendedName>
</protein>
<gene>
    <name evidence="1" type="ORF">FA13DRAFT_1718732</name>
</gene>
<dbReference type="STRING" id="71717.A0A4Y7SCV8"/>
<proteinExistence type="predicted"/>
<evidence type="ECO:0008006" key="3">
    <source>
        <dbReference type="Google" id="ProtNLM"/>
    </source>
</evidence>
<keyword evidence="2" id="KW-1185">Reference proteome</keyword>
<accession>A0A4Y7SCV8</accession>
<organism evidence="1 2">
    <name type="scientific">Coprinellus micaceus</name>
    <name type="common">Glistening ink-cap mushroom</name>
    <name type="synonym">Coprinus micaceus</name>
    <dbReference type="NCBI Taxonomy" id="71717"/>
    <lineage>
        <taxon>Eukaryota</taxon>
        <taxon>Fungi</taxon>
        <taxon>Dikarya</taxon>
        <taxon>Basidiomycota</taxon>
        <taxon>Agaricomycotina</taxon>
        <taxon>Agaricomycetes</taxon>
        <taxon>Agaricomycetidae</taxon>
        <taxon>Agaricales</taxon>
        <taxon>Agaricineae</taxon>
        <taxon>Psathyrellaceae</taxon>
        <taxon>Coprinellus</taxon>
    </lineage>
</organism>
<dbReference type="OrthoDB" id="3240817at2759"/>
<evidence type="ECO:0000313" key="2">
    <source>
        <dbReference type="Proteomes" id="UP000298030"/>
    </source>
</evidence>
<sequence>MADLPQYIPKDSGDIKLGRVVVTNLEQADDVVLLSTTPEGLQKKLDGMYRWCSVNFMLFNAAKSAILVVARSRPRRVFDFGVGVGEVRVAIEVVTTVTYLGCEVAIDQVRAALEQLTGVQEGYLRSVLDVGKLCMLVILFTELGLIPLEYWRLELALVFMQYAVQCPRGHYVREALCETVRMDFEGLSGWFSDTRRAVECLPFECVFPGHGEIEDADVIGRLISAIRKGARTRWKWGAQQVGPSDDAPLPKDSQFETSGRVGKVLLSGHRYAIEALRRVEGVVERENRRLALDITKGCSQREVNWILDGQGVCEHLKRLVAVRNSVTMVAQFAYEVEELMKTTASRESREYSAWVLDMDSYGTNTLPLVARFTGGWTLGDWYGTGTDGTVAPRHARLRVSWKFAGFFRQADEGIPCTSLHRPVAPSRGTGFSAPAWIQRLDVEVLKREGEERIAFERFSGYECAKVGTSRVTTEECHSPPSPLYCSAFVHSLKWPASSGTSQDAPGSLSFPWPKNRMSGFGAQYLPG</sequence>
<evidence type="ECO:0000313" key="1">
    <source>
        <dbReference type="EMBL" id="TEB19517.1"/>
    </source>
</evidence>
<name>A0A4Y7SCV8_COPMI</name>
<dbReference type="AlphaFoldDB" id="A0A4Y7SCV8"/>
<dbReference type="Proteomes" id="UP000298030">
    <property type="component" value="Unassembled WGS sequence"/>
</dbReference>